<evidence type="ECO:0000313" key="1">
    <source>
        <dbReference type="EMBL" id="GIX65145.1"/>
    </source>
</evidence>
<dbReference type="GeneID" id="94196626"/>
<organism evidence="1 2">
    <name type="scientific">Babesia caballi</name>
    <dbReference type="NCBI Taxonomy" id="5871"/>
    <lineage>
        <taxon>Eukaryota</taxon>
        <taxon>Sar</taxon>
        <taxon>Alveolata</taxon>
        <taxon>Apicomplexa</taxon>
        <taxon>Aconoidasida</taxon>
        <taxon>Piroplasmida</taxon>
        <taxon>Babesiidae</taxon>
        <taxon>Babesia</taxon>
    </lineage>
</organism>
<accession>A0AAV4LZS0</accession>
<gene>
    <name evidence="1" type="ORF">BcabD6B2_45800</name>
</gene>
<dbReference type="EMBL" id="BPLF01000004">
    <property type="protein sequence ID" value="GIX65145.1"/>
    <property type="molecule type" value="Genomic_DNA"/>
</dbReference>
<dbReference type="AlphaFoldDB" id="A0AAV4LZS0"/>
<name>A0AAV4LZS0_BABCB</name>
<dbReference type="RefSeq" id="XP_067717214.1">
    <property type="nucleotide sequence ID" value="XM_067861113.1"/>
</dbReference>
<protein>
    <submittedName>
        <fullName evidence="1">Uncharacterized protein</fullName>
    </submittedName>
</protein>
<reference evidence="1 2" key="1">
    <citation type="submission" date="2021-06" db="EMBL/GenBank/DDBJ databases">
        <title>Genome sequence of Babesia caballi.</title>
        <authorList>
            <person name="Yamagishi J."/>
            <person name="Kidaka T."/>
            <person name="Ochi A."/>
        </authorList>
    </citation>
    <scope>NUCLEOTIDE SEQUENCE [LARGE SCALE GENOMIC DNA]</scope>
    <source>
        <strain evidence="1">USDA-D6B2</strain>
    </source>
</reference>
<sequence length="341" mass="38149">MTDKLGETEGLLREPTNLKEAMDWILRVADNDSNFEGLGKVNVYELTDALKTVLEMDICKICIDEKWRPTFETIRDTFKEQLGDRFGPNSSPIAKFFNGIAYLIGYEKGDGKLTGNGIGKKVVNGADNYVSAYTKGDSWKSLRDAVNDDKKKIAKLFFKAVAIIYPRLVYLYLRCKNENDWGTDKFTAGSCTELSQFLVKEGYDLKRINATDKNGYRNNNGAVFASRINQAFSEFECVYNCSADYFAFLYALPCDDSTECLENLREITLGRFYDKSWRCADCPFATLFIISYAYLLATDPTSVSEIIRNTIGGIAGVAGVGTAAYVSYMYGLIPPITALFA</sequence>
<proteinExistence type="predicted"/>
<keyword evidence="2" id="KW-1185">Reference proteome</keyword>
<evidence type="ECO:0000313" key="2">
    <source>
        <dbReference type="Proteomes" id="UP001497744"/>
    </source>
</evidence>
<dbReference type="Proteomes" id="UP001497744">
    <property type="component" value="Unassembled WGS sequence"/>
</dbReference>
<comment type="caution">
    <text evidence="1">The sequence shown here is derived from an EMBL/GenBank/DDBJ whole genome shotgun (WGS) entry which is preliminary data.</text>
</comment>